<dbReference type="InterPro" id="IPR006076">
    <property type="entry name" value="FAD-dep_OxRdtase"/>
</dbReference>
<evidence type="ECO:0000259" key="2">
    <source>
        <dbReference type="Pfam" id="PF01266"/>
    </source>
</evidence>
<keyword evidence="1" id="KW-0560">Oxidoreductase</keyword>
<dbReference type="PANTHER" id="PTHR13847:SF289">
    <property type="entry name" value="GLYCINE OXIDASE"/>
    <property type="match status" value="1"/>
</dbReference>
<proteinExistence type="predicted"/>
<accession>A0A640WK76</accession>
<evidence type="ECO:0000313" key="4">
    <source>
        <dbReference type="Proteomes" id="UP000466024"/>
    </source>
</evidence>
<organism evidence="3 4">
    <name type="scientific">Salinicola corii</name>
    <dbReference type="NCBI Taxonomy" id="2606937"/>
    <lineage>
        <taxon>Bacteria</taxon>
        <taxon>Pseudomonadati</taxon>
        <taxon>Pseudomonadota</taxon>
        <taxon>Gammaproteobacteria</taxon>
        <taxon>Oceanospirillales</taxon>
        <taxon>Halomonadaceae</taxon>
        <taxon>Salinicola</taxon>
    </lineage>
</organism>
<name>A0A640WK76_9GAMM</name>
<dbReference type="Gene3D" id="3.30.9.10">
    <property type="entry name" value="D-Amino Acid Oxidase, subunit A, domain 2"/>
    <property type="match status" value="1"/>
</dbReference>
<reference evidence="3 4" key="1">
    <citation type="submission" date="2019-08" db="EMBL/GenBank/DDBJ databases">
        <title>Bioinformatics analysis of the strain L3 and L5.</title>
        <authorList>
            <person name="Li X."/>
        </authorList>
    </citation>
    <scope>NUCLEOTIDE SEQUENCE [LARGE SCALE GENOMIC DNA]</scope>
    <source>
        <strain evidence="3 4">L3</strain>
    </source>
</reference>
<dbReference type="AlphaFoldDB" id="A0A640WK76"/>
<dbReference type="EMBL" id="VTPX01000001">
    <property type="protein sequence ID" value="KAA0020985.1"/>
    <property type="molecule type" value="Genomic_DNA"/>
</dbReference>
<dbReference type="SUPFAM" id="SSF51905">
    <property type="entry name" value="FAD/NAD(P)-binding domain"/>
    <property type="match status" value="1"/>
</dbReference>
<dbReference type="InterPro" id="IPR036188">
    <property type="entry name" value="FAD/NAD-bd_sf"/>
</dbReference>
<evidence type="ECO:0000313" key="3">
    <source>
        <dbReference type="EMBL" id="KAA0020985.1"/>
    </source>
</evidence>
<sequence length="383" mass="40916">MKPTALVIGGGLHGASAATQLARSGFRVTVVEKNYAGRHASGVNAGGVRRLGRHPAEIPLAVAALERWQRLEALIGDDGGFHPCGQIKVAENDENMARLVSRAAEVRELGFDHEITLSRDELRRRVPAVAPHCVGALACDGDGAANPYRTLTAWRRQSQREGAIWREGVRVTRVDRAPGGGWRLSTDHPDLPGLDADWLINCAGGWAGELCGALDECVAMQAQALMLTITERVTPFLGPVIGSASRALSFKQMDNGSVMIGGGIAGCIDTGGERADVRLAGLAENVQTALGLFPFMRDVRVVRTWAGIEGVTGDGIPVLGLSWRHPRLIHSFGYSAHGFQLSAITGEIVRDLALEREPALPIAPFDIRRFDSSSAAARASHTH</sequence>
<evidence type="ECO:0000256" key="1">
    <source>
        <dbReference type="ARBA" id="ARBA00023002"/>
    </source>
</evidence>
<gene>
    <name evidence="3" type="ORF">F0A16_02550</name>
</gene>
<dbReference type="Proteomes" id="UP000466024">
    <property type="component" value="Unassembled WGS sequence"/>
</dbReference>
<dbReference type="GO" id="GO:0005737">
    <property type="term" value="C:cytoplasm"/>
    <property type="evidence" value="ECO:0007669"/>
    <property type="project" value="TreeGrafter"/>
</dbReference>
<keyword evidence="4" id="KW-1185">Reference proteome</keyword>
<dbReference type="PANTHER" id="PTHR13847">
    <property type="entry name" value="SARCOSINE DEHYDROGENASE-RELATED"/>
    <property type="match status" value="1"/>
</dbReference>
<dbReference type="Gene3D" id="3.50.50.60">
    <property type="entry name" value="FAD/NAD(P)-binding domain"/>
    <property type="match status" value="1"/>
</dbReference>
<dbReference type="Pfam" id="PF01266">
    <property type="entry name" value="DAO"/>
    <property type="match status" value="1"/>
</dbReference>
<dbReference type="GO" id="GO:0016491">
    <property type="term" value="F:oxidoreductase activity"/>
    <property type="evidence" value="ECO:0007669"/>
    <property type="project" value="UniProtKB-KW"/>
</dbReference>
<comment type="caution">
    <text evidence="3">The sequence shown here is derived from an EMBL/GenBank/DDBJ whole genome shotgun (WGS) entry which is preliminary data.</text>
</comment>
<feature type="domain" description="FAD dependent oxidoreductase" evidence="2">
    <location>
        <begin position="6"/>
        <end position="352"/>
    </location>
</feature>
<protein>
    <submittedName>
        <fullName evidence="3">FAD-dependent oxidoreductase</fullName>
    </submittedName>
</protein>